<dbReference type="GO" id="GO:0000123">
    <property type="term" value="C:histone acetyltransferase complex"/>
    <property type="evidence" value="ECO:0007669"/>
    <property type="project" value="TreeGrafter"/>
</dbReference>
<evidence type="ECO:0000256" key="7">
    <source>
        <dbReference type="ARBA" id="ARBA00023242"/>
    </source>
</evidence>
<dbReference type="PANTHER" id="PTHR13808">
    <property type="entry name" value="CBP/P300-RELATED"/>
    <property type="match status" value="1"/>
</dbReference>
<feature type="region of interest" description="Disordered" evidence="9">
    <location>
        <begin position="1"/>
        <end position="161"/>
    </location>
</feature>
<dbReference type="GO" id="GO:0005667">
    <property type="term" value="C:transcription regulator complex"/>
    <property type="evidence" value="ECO:0007669"/>
    <property type="project" value="TreeGrafter"/>
</dbReference>
<keyword evidence="6" id="KW-0804">Transcription</keyword>
<evidence type="ECO:0000256" key="1">
    <source>
        <dbReference type="ARBA" id="ARBA00004123"/>
    </source>
</evidence>
<dbReference type="PROSITE" id="PS51727">
    <property type="entry name" value="CBP_P300_HAT"/>
    <property type="match status" value="1"/>
</dbReference>
<dbReference type="GO" id="GO:0003713">
    <property type="term" value="F:transcription coactivator activity"/>
    <property type="evidence" value="ECO:0007669"/>
    <property type="project" value="TreeGrafter"/>
</dbReference>
<sequence>MGQESLHQRSQRGRRSAAGTENLQTAAQREVGTMPNSSIGSDVGRATETVGKTRGVRQAAVAAAAAISASSSSSSSPSSSSSSASNTNPGSSEGSGCSGSSVAPPSSRQSKKRRHAGDVAPRGNAHRHRSVATVATRNDGATRYVPDDESSQPSTSSAPPQKIRRHAFLNFVNADAPPKPIEIKATGTKRSKFACCTGPLNTKFSSFVRFCETGCTIKIGDAYWINKQGTVYCSACYEAKEEAKNFNKCKNVNRDEEKTLTCKKCHRKWHECCSLDLQHKNFTCSSCTKKRTIRTTLTGYSNNRFESFMEENLNGMLKERLTPEQMHQPLSVASYKEKKETALKEFVPRPLRSAFVEKYGETIKYDVRTIYLFQRVDGVDVLVFVMVCHKYKNILGKSWTVIDYLDSVPFVEPKEARGTVFRGVILLYLEWAKKIGFNHAHLFSNPPDQGTDYILSIHPIDQLYKTADELLKWYNALLRKGVERGVLVEVRTFKQEMERKPYTQPTDLLPFEGGLWMNCMSEFDRDIRKEFGKTLPKDQYFEKFSELMKEKFKANAKNNFFIDLDLKSKRVTDPDPRKPHKTLGDRDAFLEKCRKHNWEFSSLRRAKYTSVAVITMMMGELGGK</sequence>
<dbReference type="InterPro" id="IPR013083">
    <property type="entry name" value="Znf_RING/FYVE/PHD"/>
</dbReference>
<evidence type="ECO:0000256" key="6">
    <source>
        <dbReference type="ARBA" id="ARBA00023163"/>
    </source>
</evidence>
<comment type="subcellular location">
    <subcellularLocation>
        <location evidence="1">Nucleus</location>
    </subcellularLocation>
</comment>
<dbReference type="EC" id="2.3.1.48" evidence="2"/>
<accession>G0MDL6</accession>
<dbReference type="InParanoid" id="G0MDL6"/>
<dbReference type="GO" id="GO:0045944">
    <property type="term" value="P:positive regulation of transcription by RNA polymerase II"/>
    <property type="evidence" value="ECO:0007669"/>
    <property type="project" value="TreeGrafter"/>
</dbReference>
<dbReference type="PANTHER" id="PTHR13808:SF1">
    <property type="entry name" value="HISTONE ACETYLTRANSFERASE"/>
    <property type="match status" value="1"/>
</dbReference>
<dbReference type="HOGENOM" id="CLU_438216_0_0_1"/>
<dbReference type="OrthoDB" id="5816822at2759"/>
<feature type="domain" description="CBP/p300-type HAT" evidence="10">
    <location>
        <begin position="294"/>
        <end position="622"/>
    </location>
</feature>
<gene>
    <name evidence="11" type="ORF">CAEBREN_31096</name>
</gene>
<evidence type="ECO:0000256" key="5">
    <source>
        <dbReference type="ARBA" id="ARBA00023015"/>
    </source>
</evidence>
<evidence type="ECO:0000259" key="10">
    <source>
        <dbReference type="PROSITE" id="PS51727"/>
    </source>
</evidence>
<evidence type="ECO:0000256" key="9">
    <source>
        <dbReference type="SAM" id="MobiDB-lite"/>
    </source>
</evidence>
<evidence type="ECO:0000256" key="8">
    <source>
        <dbReference type="ARBA" id="ARBA00048017"/>
    </source>
</evidence>
<dbReference type="Proteomes" id="UP000008068">
    <property type="component" value="Unassembled WGS sequence"/>
</dbReference>
<dbReference type="InterPro" id="IPR031162">
    <property type="entry name" value="CBP_P300_HAT"/>
</dbReference>
<dbReference type="AlphaFoldDB" id="G0MDL6"/>
<dbReference type="InterPro" id="IPR013178">
    <property type="entry name" value="Histone_AcTrfase_Rtt109/CBP"/>
</dbReference>
<evidence type="ECO:0000313" key="12">
    <source>
        <dbReference type="Proteomes" id="UP000008068"/>
    </source>
</evidence>
<feature type="compositionally biased region" description="Low complexity" evidence="9">
    <location>
        <begin position="59"/>
        <end position="101"/>
    </location>
</feature>
<keyword evidence="5" id="KW-0805">Transcription regulation</keyword>
<protein>
    <recommendedName>
        <fullName evidence="2">histone acetyltransferase</fullName>
        <ecNumber evidence="2">2.3.1.48</ecNumber>
    </recommendedName>
</protein>
<evidence type="ECO:0000256" key="4">
    <source>
        <dbReference type="ARBA" id="ARBA00022853"/>
    </source>
</evidence>
<dbReference type="STRING" id="135651.G0MDL6"/>
<keyword evidence="4" id="KW-0156">Chromatin regulator</keyword>
<dbReference type="GO" id="GO:0005634">
    <property type="term" value="C:nucleus"/>
    <property type="evidence" value="ECO:0007669"/>
    <property type="project" value="UniProtKB-SubCell"/>
</dbReference>
<dbReference type="EMBL" id="GL379790">
    <property type="protein sequence ID" value="EGT49559.1"/>
    <property type="molecule type" value="Genomic_DNA"/>
</dbReference>
<dbReference type="eggNOG" id="KOG1778">
    <property type="taxonomic scope" value="Eukaryota"/>
</dbReference>
<dbReference type="SMART" id="SM01250">
    <property type="entry name" value="KAT11"/>
    <property type="match status" value="1"/>
</dbReference>
<reference evidence="12" key="1">
    <citation type="submission" date="2011-07" db="EMBL/GenBank/DDBJ databases">
        <authorList>
            <consortium name="Caenorhabditis brenneri Sequencing and Analysis Consortium"/>
            <person name="Wilson R.K."/>
        </authorList>
    </citation>
    <scope>NUCLEOTIDE SEQUENCE [LARGE SCALE GENOMIC DNA]</scope>
    <source>
        <strain evidence="12">PB2801</strain>
    </source>
</reference>
<name>G0MDL6_CAEBE</name>
<dbReference type="Gene3D" id="3.30.40.10">
    <property type="entry name" value="Zinc/RING finger domain, C3HC4 (zinc finger)"/>
    <property type="match status" value="1"/>
</dbReference>
<dbReference type="CDD" id="cd15489">
    <property type="entry name" value="PHD_SF"/>
    <property type="match status" value="1"/>
</dbReference>
<evidence type="ECO:0000256" key="2">
    <source>
        <dbReference type="ARBA" id="ARBA00013184"/>
    </source>
</evidence>
<comment type="catalytic activity">
    <reaction evidence="8">
        <text>L-lysyl-[protein] + acetyl-CoA = N(6)-acetyl-L-lysyl-[protein] + CoA + H(+)</text>
        <dbReference type="Rhea" id="RHEA:45948"/>
        <dbReference type="Rhea" id="RHEA-COMP:9752"/>
        <dbReference type="Rhea" id="RHEA-COMP:10731"/>
        <dbReference type="ChEBI" id="CHEBI:15378"/>
        <dbReference type="ChEBI" id="CHEBI:29969"/>
        <dbReference type="ChEBI" id="CHEBI:57287"/>
        <dbReference type="ChEBI" id="CHEBI:57288"/>
        <dbReference type="ChEBI" id="CHEBI:61930"/>
        <dbReference type="EC" id="2.3.1.48"/>
    </reaction>
</comment>
<dbReference type="GO" id="GO:0031490">
    <property type="term" value="F:chromatin DNA binding"/>
    <property type="evidence" value="ECO:0007669"/>
    <property type="project" value="TreeGrafter"/>
</dbReference>
<dbReference type="GO" id="GO:0004402">
    <property type="term" value="F:histone acetyltransferase activity"/>
    <property type="evidence" value="ECO:0007669"/>
    <property type="project" value="InterPro"/>
</dbReference>
<keyword evidence="12" id="KW-1185">Reference proteome</keyword>
<dbReference type="Pfam" id="PF08214">
    <property type="entry name" value="HAT_KAT11"/>
    <property type="match status" value="1"/>
</dbReference>
<proteinExistence type="predicted"/>
<organism evidence="12">
    <name type="scientific">Caenorhabditis brenneri</name>
    <name type="common">Nematode worm</name>
    <dbReference type="NCBI Taxonomy" id="135651"/>
    <lineage>
        <taxon>Eukaryota</taxon>
        <taxon>Metazoa</taxon>
        <taxon>Ecdysozoa</taxon>
        <taxon>Nematoda</taxon>
        <taxon>Chromadorea</taxon>
        <taxon>Rhabditida</taxon>
        <taxon>Rhabditina</taxon>
        <taxon>Rhabditomorpha</taxon>
        <taxon>Rhabditoidea</taxon>
        <taxon>Rhabditidae</taxon>
        <taxon>Peloderinae</taxon>
        <taxon>Caenorhabditis</taxon>
    </lineage>
</organism>
<evidence type="ECO:0000313" key="11">
    <source>
        <dbReference type="EMBL" id="EGT49559.1"/>
    </source>
</evidence>
<feature type="compositionally biased region" description="Low complexity" evidence="9">
    <location>
        <begin position="151"/>
        <end position="161"/>
    </location>
</feature>
<keyword evidence="7" id="KW-0539">Nucleus</keyword>
<evidence type="ECO:0000256" key="3">
    <source>
        <dbReference type="ARBA" id="ARBA00022679"/>
    </source>
</evidence>
<keyword evidence="3" id="KW-0808">Transferase</keyword>